<dbReference type="SMART" id="SM00132">
    <property type="entry name" value="LIM"/>
    <property type="match status" value="1"/>
</dbReference>
<dbReference type="Bgee" id="ENSLOCG00000009841">
    <property type="expression patterns" value="Expressed in mesonephros and 6 other cell types or tissues"/>
</dbReference>
<evidence type="ECO:0000313" key="9">
    <source>
        <dbReference type="Proteomes" id="UP000018468"/>
    </source>
</evidence>
<dbReference type="GO" id="GO:0051015">
    <property type="term" value="F:actin filament binding"/>
    <property type="evidence" value="ECO:0000318"/>
    <property type="project" value="GO_Central"/>
</dbReference>
<evidence type="ECO:0000256" key="1">
    <source>
        <dbReference type="ARBA" id="ARBA00022723"/>
    </source>
</evidence>
<feature type="compositionally biased region" description="Basic and acidic residues" evidence="6">
    <location>
        <begin position="918"/>
        <end position="932"/>
    </location>
</feature>
<keyword evidence="2 4" id="KW-0862">Zinc</keyword>
<dbReference type="PROSITE" id="PS50023">
    <property type="entry name" value="LIM_DOMAIN_2"/>
    <property type="match status" value="1"/>
</dbReference>
<feature type="compositionally biased region" description="Polar residues" evidence="6">
    <location>
        <begin position="898"/>
        <end position="917"/>
    </location>
</feature>
<keyword evidence="1 4" id="KW-0479">Metal-binding</keyword>
<dbReference type="InParanoid" id="W5MUG8"/>
<feature type="compositionally biased region" description="Polar residues" evidence="6">
    <location>
        <begin position="14"/>
        <end position="24"/>
    </location>
</feature>
<dbReference type="Ensembl" id="ENSLOCT00000012048.1">
    <property type="protein sequence ID" value="ENSLOCP00000012027.1"/>
    <property type="gene ID" value="ENSLOCG00000009841.1"/>
</dbReference>
<dbReference type="eggNOG" id="KOG1700">
    <property type="taxonomic scope" value="Eukaryota"/>
</dbReference>
<proteinExistence type="predicted"/>
<dbReference type="Proteomes" id="UP000018468">
    <property type="component" value="Linkage group LG9"/>
</dbReference>
<feature type="region of interest" description="Disordered" evidence="6">
    <location>
        <begin position="800"/>
        <end position="831"/>
    </location>
</feature>
<dbReference type="GO" id="GO:0051017">
    <property type="term" value="P:actin filament bundle assembly"/>
    <property type="evidence" value="ECO:0000318"/>
    <property type="project" value="GO_Central"/>
</dbReference>
<feature type="domain" description="LIM zinc-binding" evidence="7">
    <location>
        <begin position="291"/>
        <end position="351"/>
    </location>
</feature>
<feature type="compositionally biased region" description="Basic and acidic residues" evidence="6">
    <location>
        <begin position="865"/>
        <end position="876"/>
    </location>
</feature>
<dbReference type="OMA" id="KMSWPPE"/>
<evidence type="ECO:0000256" key="5">
    <source>
        <dbReference type="SAM" id="Coils"/>
    </source>
</evidence>
<protein>
    <recommendedName>
        <fullName evidence="7">LIM zinc-binding domain-containing protein</fullName>
    </recommendedName>
</protein>
<dbReference type="STRING" id="7918.ENSLOCP00000012027"/>
<feature type="compositionally biased region" description="Polar residues" evidence="6">
    <location>
        <begin position="877"/>
        <end position="889"/>
    </location>
</feature>
<dbReference type="PANTHER" id="PTHR24206">
    <property type="entry name" value="OS06G0237300 PROTEIN"/>
    <property type="match status" value="1"/>
</dbReference>
<name>W5MUG8_LEPOC</name>
<feature type="compositionally biased region" description="Basic and acidic residues" evidence="6">
    <location>
        <begin position="945"/>
        <end position="980"/>
    </location>
</feature>
<dbReference type="EMBL" id="AHAT01010425">
    <property type="status" value="NOT_ANNOTATED_CDS"/>
    <property type="molecule type" value="Genomic_DNA"/>
</dbReference>
<reference evidence="9" key="1">
    <citation type="submission" date="2011-12" db="EMBL/GenBank/DDBJ databases">
        <title>The Draft Genome of Lepisosteus oculatus.</title>
        <authorList>
            <consortium name="The Broad Institute Genome Assembly &amp; Analysis Group"/>
            <consortium name="Computational R&amp;D Group"/>
            <consortium name="and Sequencing Platform"/>
            <person name="Di Palma F."/>
            <person name="Alfoldi J."/>
            <person name="Johnson J."/>
            <person name="Berlin A."/>
            <person name="Gnerre S."/>
            <person name="Jaffe D."/>
            <person name="MacCallum I."/>
            <person name="Young S."/>
            <person name="Walker B.J."/>
            <person name="Lander E.S."/>
            <person name="Lindblad-Toh K."/>
        </authorList>
    </citation>
    <scope>NUCLEOTIDE SEQUENCE [LARGE SCALE GENOMIC DNA]</scope>
</reference>
<feature type="region of interest" description="Disordered" evidence="6">
    <location>
        <begin position="586"/>
        <end position="607"/>
    </location>
</feature>
<evidence type="ECO:0000259" key="7">
    <source>
        <dbReference type="PROSITE" id="PS50023"/>
    </source>
</evidence>
<reference evidence="8" key="2">
    <citation type="submission" date="2025-08" db="UniProtKB">
        <authorList>
            <consortium name="Ensembl"/>
        </authorList>
    </citation>
    <scope>IDENTIFICATION</scope>
</reference>
<dbReference type="SUPFAM" id="SSF57716">
    <property type="entry name" value="Glucocorticoid receptor-like (DNA-binding domain)"/>
    <property type="match status" value="2"/>
</dbReference>
<dbReference type="GO" id="GO:0046872">
    <property type="term" value="F:metal ion binding"/>
    <property type="evidence" value="ECO:0007669"/>
    <property type="project" value="UniProtKB-KW"/>
</dbReference>
<feature type="region of interest" description="Disordered" evidence="6">
    <location>
        <begin position="865"/>
        <end position="993"/>
    </location>
</feature>
<feature type="compositionally biased region" description="Polar residues" evidence="6">
    <location>
        <begin position="800"/>
        <end position="820"/>
    </location>
</feature>
<feature type="region of interest" description="Disordered" evidence="6">
    <location>
        <begin position="205"/>
        <end position="238"/>
    </location>
</feature>
<feature type="compositionally biased region" description="Basic and acidic residues" evidence="6">
    <location>
        <begin position="50"/>
        <end position="83"/>
    </location>
</feature>
<evidence type="ECO:0000256" key="2">
    <source>
        <dbReference type="ARBA" id="ARBA00022833"/>
    </source>
</evidence>
<dbReference type="GO" id="GO:0005886">
    <property type="term" value="C:plasma membrane"/>
    <property type="evidence" value="ECO:0000318"/>
    <property type="project" value="GO_Central"/>
</dbReference>
<accession>W5MUG8</accession>
<dbReference type="GO" id="GO:0015629">
    <property type="term" value="C:actin cytoskeleton"/>
    <property type="evidence" value="ECO:0000318"/>
    <property type="project" value="GO_Central"/>
</dbReference>
<dbReference type="Pfam" id="PF00412">
    <property type="entry name" value="LIM"/>
    <property type="match status" value="1"/>
</dbReference>
<keyword evidence="9" id="KW-1185">Reference proteome</keyword>
<feature type="coiled-coil region" evidence="5">
    <location>
        <begin position="836"/>
        <end position="863"/>
    </location>
</feature>
<dbReference type="GeneTree" id="ENSGT00940000158377"/>
<feature type="region of interest" description="Disordered" evidence="6">
    <location>
        <begin position="1"/>
        <end position="31"/>
    </location>
</feature>
<feature type="compositionally biased region" description="Basic and acidic residues" evidence="6">
    <location>
        <begin position="215"/>
        <end position="226"/>
    </location>
</feature>
<dbReference type="Gene3D" id="2.10.110.10">
    <property type="entry name" value="Cysteine Rich Protein"/>
    <property type="match status" value="1"/>
</dbReference>
<reference evidence="8" key="3">
    <citation type="submission" date="2025-09" db="UniProtKB">
        <authorList>
            <consortium name="Ensembl"/>
        </authorList>
    </citation>
    <scope>IDENTIFICATION</scope>
</reference>
<sequence length="1386" mass="154435">MEMKSSLRRAQSLKHISTESQQSWRDAALREKGKSVSQLVAQYQTSLDLKNADSEEQKQKILARDDPPDTKFEALLKTFESRQKPKKSAHYDNGNLLRSKSMEHLPRQGETSISSLLAIFESTSPLKETWRSPQVKQGLTADKSVFVPSKRERPVTRIWQKVVTSAEVKEIESIPTREEQAVNKNVTHGWPDRFLRGEMIGGLSPPLAKTMGQAQEKRLPRLDHQEAPSAETQTREKSLNSVKERSALYLPKVTAVDLPGSPIKPDNLAQQTVIITGNSPKTRKFQSPIKEMCSSCLKPVYPMERMVAEKSVLHNNCFCCKHCHKKLSLQNYAALCGEFYCMFHYQQLFREKGNYDEGFGRRQHKDQWLQKSSKDQKDDEKIIHKAKQESLTSHGSLEPLTIGSRNPLLPSRNQEEKNKSSSEPINKLRVSWPPPKQNLGTTHFAQIEKMTFKEPITEKPTTELNQSKSVVRHSLQGKDRYIPLSQNPEVNSRVFLSSIEKDTYKEKGCVGSSSTLCMKQDKENNVVNGKLKAPLETTDKTQSKESHPWKVSTKITLFQENTKAKVKHLSSAYKVTEVSPKSSLITKPSSELQDSFTPASKGSHQSVFNEQPRIPENTDQYDNFTHSPSKVTKMTYNAEGNLADDNSKANASKNNLAIGQISLNVSKELESVPKGEVQLFSEPGMKKEHSRSHPRASSPDTKKELSAEVAESVLKNENELHYINKTPQEENIATNAKDDISSAIKLYSQSDLTSNTRAECTIENHTNQKLSNTDEGDFETCSVQVNEKSLYKENSLVNVETQNKANSQEPAEKYSSLSNTERLDSESKISSEDTKLNIKEVIVKNAEEKVDETLNQCLNQDKKVEIAENQPKKAEKPNSQGYVNKQNGKTHTRKDSWSKVSGQGKSPLSMLFSSGSKDNTDKKEIKKPDAKPRSILGRLLQSTSEKGKELKKEKESKSDTLEKDSGEDGDKIPQEQKDENVLTTSGKEEGDEENILNSKQLNETNKINSTNKELMETPKGDPHITEIINPYGSPQDSLYLIPITMNDTERTLICSDKNESTLSSFSESNLKQTDEMSQDLSTDSINPFSSPEPCLTQKNTVNGSTNKLTNHIQISQQRITNLVEDIPTEIINPFCPPESQEEIAINKSENILFDSENCIASCNQTVASKNPFDSVNLNDPMNPDKDQLDILGISEPTISSPDPLLVSEGEMVNVMVSSVETQQSDEISDLLNLNLSSQVIVNEKINEDNLDTESIPQAQTTNVFDNDFSKLDAFSAPIPSTFLDVFGTGDFSAAVDSSTVSSLQQNSGNLDDLFGLGQTTVSSGSVPTTQGNIFPDDIVGFESLLPKPPATASSDIFLDPVSLDSNITATSANKIADNKWFDDFLG</sequence>
<organism evidence="8 9">
    <name type="scientific">Lepisosteus oculatus</name>
    <name type="common">Spotted gar</name>
    <dbReference type="NCBI Taxonomy" id="7918"/>
    <lineage>
        <taxon>Eukaryota</taxon>
        <taxon>Metazoa</taxon>
        <taxon>Chordata</taxon>
        <taxon>Craniata</taxon>
        <taxon>Vertebrata</taxon>
        <taxon>Euteleostomi</taxon>
        <taxon>Actinopterygii</taxon>
        <taxon>Neopterygii</taxon>
        <taxon>Holostei</taxon>
        <taxon>Semionotiformes</taxon>
        <taxon>Lepisosteidae</taxon>
        <taxon>Lepisosteus</taxon>
    </lineage>
</organism>
<dbReference type="EMBL" id="AHAT01010426">
    <property type="status" value="NOT_ANNOTATED_CDS"/>
    <property type="molecule type" value="Genomic_DNA"/>
</dbReference>
<feature type="compositionally biased region" description="Basic and acidic residues" evidence="6">
    <location>
        <begin position="821"/>
        <end position="831"/>
    </location>
</feature>
<feature type="region of interest" description="Disordered" evidence="6">
    <location>
        <begin position="386"/>
        <end position="439"/>
    </location>
</feature>
<evidence type="ECO:0000313" key="8">
    <source>
        <dbReference type="Ensembl" id="ENSLOCP00000012027.1"/>
    </source>
</evidence>
<evidence type="ECO:0000256" key="3">
    <source>
        <dbReference type="ARBA" id="ARBA00023038"/>
    </source>
</evidence>
<evidence type="ECO:0000256" key="4">
    <source>
        <dbReference type="PROSITE-ProRule" id="PRU00125"/>
    </source>
</evidence>
<keyword evidence="3 4" id="KW-0440">LIM domain</keyword>
<dbReference type="InterPro" id="IPR001781">
    <property type="entry name" value="Znf_LIM"/>
</dbReference>
<keyword evidence="5" id="KW-0175">Coiled coil</keyword>
<feature type="region of interest" description="Disordered" evidence="6">
    <location>
        <begin position="47"/>
        <end position="108"/>
    </location>
</feature>
<feature type="region of interest" description="Disordered" evidence="6">
    <location>
        <begin position="681"/>
        <end position="705"/>
    </location>
</feature>
<dbReference type="HOGENOM" id="CLU_255249_0_0_1"/>
<evidence type="ECO:0000256" key="6">
    <source>
        <dbReference type="SAM" id="MobiDB-lite"/>
    </source>
</evidence>